<accession>A0A423XJA6</accession>
<organism evidence="1 2">
    <name type="scientific">Cytospora leucostoma</name>
    <dbReference type="NCBI Taxonomy" id="1230097"/>
    <lineage>
        <taxon>Eukaryota</taxon>
        <taxon>Fungi</taxon>
        <taxon>Dikarya</taxon>
        <taxon>Ascomycota</taxon>
        <taxon>Pezizomycotina</taxon>
        <taxon>Sordariomycetes</taxon>
        <taxon>Sordariomycetidae</taxon>
        <taxon>Diaporthales</taxon>
        <taxon>Cytosporaceae</taxon>
        <taxon>Cytospora</taxon>
    </lineage>
</organism>
<name>A0A423XJA6_9PEZI</name>
<dbReference type="InParanoid" id="A0A423XJA6"/>
<proteinExistence type="predicted"/>
<sequence>MSQPKFPSNYVLRREHLRDSEGWRKVTEDYTRRDLTKASDKLPAMAGLAAQAQTFRPGSRYLSGLWENELPHCLLWEARYPDFGTRIEHTTAPSWSWACLVGGIKHSQALRHTPREEPNAVEDIAVDLPQPPMRSSLYGTLPAGQQTTLIVTALLCDFRVLKVERDRHPSYLLSNNETIQQGSPGQTPINFGGYLVPDSMEDLHSLEAGEPAVLISVTKGERFLVLRKVRERDHTFQRTGIFEMYKTDVDHPTNERAFTKKHITIV</sequence>
<dbReference type="EMBL" id="LKEB01000005">
    <property type="protein sequence ID" value="ROW16417.1"/>
    <property type="molecule type" value="Genomic_DNA"/>
</dbReference>
<gene>
    <name evidence="1" type="ORF">VPNG_02806</name>
</gene>
<protein>
    <recommendedName>
        <fullName evidence="3">Heterokaryon incompatibility domain-containing protein</fullName>
    </recommendedName>
</protein>
<dbReference type="AlphaFoldDB" id="A0A423XJA6"/>
<keyword evidence="2" id="KW-1185">Reference proteome</keyword>
<dbReference type="STRING" id="1230097.A0A423XJA6"/>
<comment type="caution">
    <text evidence="1">The sequence shown here is derived from an EMBL/GenBank/DDBJ whole genome shotgun (WGS) entry which is preliminary data.</text>
</comment>
<evidence type="ECO:0000313" key="2">
    <source>
        <dbReference type="Proteomes" id="UP000285146"/>
    </source>
</evidence>
<evidence type="ECO:0000313" key="1">
    <source>
        <dbReference type="EMBL" id="ROW16417.1"/>
    </source>
</evidence>
<dbReference type="PANTHER" id="PTHR33112">
    <property type="entry name" value="DOMAIN PROTEIN, PUTATIVE-RELATED"/>
    <property type="match status" value="1"/>
</dbReference>
<dbReference type="OrthoDB" id="3486565at2759"/>
<evidence type="ECO:0008006" key="3">
    <source>
        <dbReference type="Google" id="ProtNLM"/>
    </source>
</evidence>
<dbReference type="PANTHER" id="PTHR33112:SF16">
    <property type="entry name" value="HETEROKARYON INCOMPATIBILITY DOMAIN-CONTAINING PROTEIN"/>
    <property type="match status" value="1"/>
</dbReference>
<reference evidence="1 2" key="1">
    <citation type="submission" date="2015-09" db="EMBL/GenBank/DDBJ databases">
        <title>Host preference determinants of Valsa canker pathogens revealed by comparative genomics.</title>
        <authorList>
            <person name="Yin Z."/>
            <person name="Huang L."/>
        </authorList>
    </citation>
    <scope>NUCLEOTIDE SEQUENCE [LARGE SCALE GENOMIC DNA]</scope>
    <source>
        <strain evidence="1 2">SXYLt</strain>
    </source>
</reference>
<dbReference type="Proteomes" id="UP000285146">
    <property type="component" value="Unassembled WGS sequence"/>
</dbReference>